<organism evidence="4">
    <name type="scientific">Campylobacter ureolyticus</name>
    <dbReference type="NCBI Taxonomy" id="827"/>
    <lineage>
        <taxon>Bacteria</taxon>
        <taxon>Pseudomonadati</taxon>
        <taxon>Campylobacterota</taxon>
        <taxon>Epsilonproteobacteria</taxon>
        <taxon>Campylobacterales</taxon>
        <taxon>Campylobacteraceae</taxon>
        <taxon>Campylobacter</taxon>
    </lineage>
</organism>
<evidence type="ECO:0000313" key="4">
    <source>
        <dbReference type="EMBL" id="VYT09400.1"/>
    </source>
</evidence>
<protein>
    <recommendedName>
        <fullName evidence="5">Excinuclease ABC subunit A</fullName>
    </recommendedName>
</protein>
<keyword evidence="2" id="KW-1133">Transmembrane helix</keyword>
<feature type="chain" id="PRO_5027045871" description="Excinuclease ABC subunit A" evidence="3">
    <location>
        <begin position="19"/>
        <end position="296"/>
    </location>
</feature>
<evidence type="ECO:0008006" key="5">
    <source>
        <dbReference type="Google" id="ProtNLM"/>
    </source>
</evidence>
<keyword evidence="2" id="KW-0472">Membrane</keyword>
<dbReference type="RefSeq" id="WP_156847784.1">
    <property type="nucleotide sequence ID" value="NZ_CACRSK010000007.1"/>
</dbReference>
<evidence type="ECO:0000256" key="3">
    <source>
        <dbReference type="SAM" id="SignalP"/>
    </source>
</evidence>
<name>A0A6N2TU63_9BACT</name>
<gene>
    <name evidence="4" type="ORF">CULFYP111_01535</name>
</gene>
<feature type="transmembrane region" description="Helical" evidence="2">
    <location>
        <begin position="141"/>
        <end position="160"/>
    </location>
</feature>
<feature type="compositionally biased region" description="Acidic residues" evidence="1">
    <location>
        <begin position="180"/>
        <end position="199"/>
    </location>
</feature>
<sequence>MKKVIFSVFVLFSFLNSATLLEYDAVENDNDVVLKLFFDSAFEGGIFEKKDKDSLIIILENTQTNEKFTNQLNSNIIKEFVIQNNKNNAEISIKGSPNLETNASILQDGLELNVKFTNKIVNNTNKVLKDDKKSSKKSSGIYKFLIAIVFLIFIIAFIIYKKIKKQNEEFDSFSKAMEDRQDEEEANEASNDLDDYDDVKDDKLDKEENFEEKMLNKEIKTHNELYKNEYQSNASIIYQEKISDEKEVLLIKSDGKVYLSFILLNSEIPQNIYEKILVDKDKFKEFLEICERKNEI</sequence>
<feature type="region of interest" description="Disordered" evidence="1">
    <location>
        <begin position="175"/>
        <end position="200"/>
    </location>
</feature>
<accession>A0A6N2TU63</accession>
<evidence type="ECO:0000256" key="2">
    <source>
        <dbReference type="SAM" id="Phobius"/>
    </source>
</evidence>
<evidence type="ECO:0000256" key="1">
    <source>
        <dbReference type="SAM" id="MobiDB-lite"/>
    </source>
</evidence>
<dbReference type="AlphaFoldDB" id="A0A6N2TU63"/>
<proteinExistence type="predicted"/>
<dbReference type="EMBL" id="CACRSK010000007">
    <property type="protein sequence ID" value="VYT09400.1"/>
    <property type="molecule type" value="Genomic_DNA"/>
</dbReference>
<feature type="signal peptide" evidence="3">
    <location>
        <begin position="1"/>
        <end position="18"/>
    </location>
</feature>
<reference evidence="4" key="1">
    <citation type="submission" date="2019-11" db="EMBL/GenBank/DDBJ databases">
        <authorList>
            <person name="Feng L."/>
        </authorList>
    </citation>
    <scope>NUCLEOTIDE SEQUENCE</scope>
    <source>
        <strain evidence="4">CUreolyticusLFYP111</strain>
    </source>
</reference>
<keyword evidence="2" id="KW-0812">Transmembrane</keyword>
<keyword evidence="3" id="KW-0732">Signal</keyword>